<keyword evidence="2" id="KW-1185">Reference proteome</keyword>
<accession>A0AAV1ZVT1</accession>
<gene>
    <name evidence="1" type="ORF">LARSCL_LOCUS7491</name>
</gene>
<organism evidence="1 2">
    <name type="scientific">Larinioides sclopetarius</name>
    <dbReference type="NCBI Taxonomy" id="280406"/>
    <lineage>
        <taxon>Eukaryota</taxon>
        <taxon>Metazoa</taxon>
        <taxon>Ecdysozoa</taxon>
        <taxon>Arthropoda</taxon>
        <taxon>Chelicerata</taxon>
        <taxon>Arachnida</taxon>
        <taxon>Araneae</taxon>
        <taxon>Araneomorphae</taxon>
        <taxon>Entelegynae</taxon>
        <taxon>Araneoidea</taxon>
        <taxon>Araneidae</taxon>
        <taxon>Larinioides</taxon>
    </lineage>
</organism>
<reference evidence="1 2" key="1">
    <citation type="submission" date="2024-04" db="EMBL/GenBank/DDBJ databases">
        <authorList>
            <person name="Rising A."/>
            <person name="Reimegard J."/>
            <person name="Sonavane S."/>
            <person name="Akerstrom W."/>
            <person name="Nylinder S."/>
            <person name="Hedman E."/>
            <person name="Kallberg Y."/>
        </authorList>
    </citation>
    <scope>NUCLEOTIDE SEQUENCE [LARGE SCALE GENOMIC DNA]</scope>
</reference>
<name>A0AAV1ZVT1_9ARAC</name>
<dbReference type="Proteomes" id="UP001497382">
    <property type="component" value="Unassembled WGS sequence"/>
</dbReference>
<dbReference type="EMBL" id="CAXIEN010000077">
    <property type="protein sequence ID" value="CAL1274496.1"/>
    <property type="molecule type" value="Genomic_DNA"/>
</dbReference>
<proteinExistence type="predicted"/>
<protein>
    <submittedName>
        <fullName evidence="1">Uncharacterized protein</fullName>
    </submittedName>
</protein>
<evidence type="ECO:0000313" key="2">
    <source>
        <dbReference type="Proteomes" id="UP001497382"/>
    </source>
</evidence>
<sequence>MDNLISGLIHIKCKMEGCHSHNALMSQGFLDFVIFHTHAAVSCVLMACHPMYVIQKVPYFHLWEQGYPLSVKMQFKVYAYSLSMHGYLTAIRLENDQNLDSLQRGFRVVNLCSCQLPHLMEIFAINLIAQNFSSK</sequence>
<dbReference type="AlphaFoldDB" id="A0AAV1ZVT1"/>
<comment type="caution">
    <text evidence="1">The sequence shown here is derived from an EMBL/GenBank/DDBJ whole genome shotgun (WGS) entry which is preliminary data.</text>
</comment>
<evidence type="ECO:0000313" key="1">
    <source>
        <dbReference type="EMBL" id="CAL1274496.1"/>
    </source>
</evidence>